<feature type="transmembrane region" description="Helical" evidence="10">
    <location>
        <begin position="257"/>
        <end position="278"/>
    </location>
</feature>
<dbReference type="InterPro" id="IPR038354">
    <property type="entry name" value="VKOR_sf"/>
</dbReference>
<feature type="domain" description="Vitamin K epoxide reductase" evidence="11">
    <location>
        <begin position="170"/>
        <end position="308"/>
    </location>
</feature>
<evidence type="ECO:0000313" key="12">
    <source>
        <dbReference type="EMBL" id="QCX37206.1"/>
    </source>
</evidence>
<name>A0A5B7TQ03_9FLAO</name>
<evidence type="ECO:0000256" key="6">
    <source>
        <dbReference type="ARBA" id="ARBA00023002"/>
    </source>
</evidence>
<dbReference type="RefSeq" id="WP_138948152.1">
    <property type="nucleotide sequence ID" value="NZ_CP040749.1"/>
</dbReference>
<comment type="subcellular location">
    <subcellularLocation>
        <location evidence="1">Membrane</location>
        <topology evidence="1">Multi-pass membrane protein</topology>
    </subcellularLocation>
</comment>
<dbReference type="InterPro" id="IPR036249">
    <property type="entry name" value="Thioredoxin-like_sf"/>
</dbReference>
<evidence type="ECO:0000313" key="13">
    <source>
        <dbReference type="Proteomes" id="UP000306229"/>
    </source>
</evidence>
<feature type="transmembrane region" description="Helical" evidence="10">
    <location>
        <begin position="175"/>
        <end position="194"/>
    </location>
</feature>
<reference evidence="12 13" key="1">
    <citation type="submission" date="2019-05" db="EMBL/GenBank/DDBJ databases">
        <title>Algicella ahnfeltiae gen. nov., sp. nov., a novel marine bacterium of the family Flavobacteriaceae isolated from a red alga.</title>
        <authorList>
            <person name="Nedashkovskaya O.I."/>
            <person name="Kukhlevskiy A.D."/>
            <person name="Kim S.-G."/>
            <person name="Zhukova N.V."/>
            <person name="Mikhailov V.V."/>
        </authorList>
    </citation>
    <scope>NUCLEOTIDE SEQUENCE [LARGE SCALE GENOMIC DNA]</scope>
    <source>
        <strain evidence="12 13">10Alg115</strain>
    </source>
</reference>
<dbReference type="GO" id="GO:0006508">
    <property type="term" value="P:proteolysis"/>
    <property type="evidence" value="ECO:0007669"/>
    <property type="project" value="InterPro"/>
</dbReference>
<sequence length="528" mass="59660">MDNCTNSAKQFLKLLKVRYTNAYLKDSILGHPDHPSLLSVSDTLSKYNIESLAIKITRHKFDELTTPCIVQVSLHGTTLFYTLNKITKSRVSYFDDKNKLHEASKEEFLKIWTGVCLMAETNAASKEIDIGKKLANKRFINTLIGVSAILLALWISINFTKSDVIGNVTLTTYTILYFILKLIGLTAGIFLLWFDIDQNNPTLQSFCTGGKKINCNAVLKSKYASLFDGNLSLGLLGFSYFLATFTYFVLYNFSTTAMSLLAITSITTFPVIVISIYYQAAVIKQWCKFCIIIQTVIIAEIAIAFAGGFYKTIMALETLPIYVALFLMPILTWKIIKPLIEQQKETNVFKCGLKKIKSNPFVLESLLLKSNKITSSTEGLGITITNDNAKYNIIKVCDPYCGPCAKAHPILEELLTVGSINLQVLFTATNKEKDRRAKPVRHFLAIDTKNKKKIEKALDKWYMAKEKDYDTFAKCYPMNGELLDQNAKIDAMNEWCKVEKITHTPTLFINGYELPKEYTIEDLKEVLI</sequence>
<dbReference type="GO" id="GO:0005524">
    <property type="term" value="F:ATP binding"/>
    <property type="evidence" value="ECO:0007669"/>
    <property type="project" value="InterPro"/>
</dbReference>
<evidence type="ECO:0000256" key="3">
    <source>
        <dbReference type="ARBA" id="ARBA00022692"/>
    </source>
</evidence>
<dbReference type="Gene3D" id="1.20.1440.130">
    <property type="entry name" value="VKOR domain"/>
    <property type="match status" value="1"/>
</dbReference>
<dbReference type="KEGG" id="fbe:FF125_01650"/>
<evidence type="ECO:0000256" key="9">
    <source>
        <dbReference type="ARBA" id="ARBA00023284"/>
    </source>
</evidence>
<dbReference type="GO" id="GO:0016020">
    <property type="term" value="C:membrane"/>
    <property type="evidence" value="ECO:0007669"/>
    <property type="project" value="UniProtKB-SubCell"/>
</dbReference>
<keyword evidence="9" id="KW-0676">Redox-active center</keyword>
<keyword evidence="6" id="KW-0560">Oxidoreductase</keyword>
<keyword evidence="3 10" id="KW-0812">Transmembrane</keyword>
<feature type="transmembrane region" description="Helical" evidence="10">
    <location>
        <begin position="319"/>
        <end position="336"/>
    </location>
</feature>
<dbReference type="Proteomes" id="UP000306229">
    <property type="component" value="Chromosome"/>
</dbReference>
<keyword evidence="7 10" id="KW-0472">Membrane</keyword>
<protein>
    <recommendedName>
        <fullName evidence="11">Vitamin K epoxide reductase domain-containing protein</fullName>
    </recommendedName>
</protein>
<dbReference type="Gene3D" id="3.40.30.10">
    <property type="entry name" value="Glutaredoxin"/>
    <property type="match status" value="1"/>
</dbReference>
<keyword evidence="5 10" id="KW-1133">Transmembrane helix</keyword>
<organism evidence="12 13">
    <name type="scientific">Aureibaculum algae</name>
    <dbReference type="NCBI Taxonomy" id="2584122"/>
    <lineage>
        <taxon>Bacteria</taxon>
        <taxon>Pseudomonadati</taxon>
        <taxon>Bacteroidota</taxon>
        <taxon>Flavobacteriia</taxon>
        <taxon>Flavobacteriales</taxon>
        <taxon>Flavobacteriaceae</taxon>
        <taxon>Aureibaculum</taxon>
    </lineage>
</organism>
<dbReference type="InterPro" id="IPR012932">
    <property type="entry name" value="VKOR"/>
</dbReference>
<comment type="similarity">
    <text evidence="2">Belongs to the VKOR family.</text>
</comment>
<feature type="transmembrane region" description="Helical" evidence="10">
    <location>
        <begin position="231"/>
        <end position="251"/>
    </location>
</feature>
<dbReference type="SMART" id="SM00756">
    <property type="entry name" value="VKc"/>
    <property type="match status" value="1"/>
</dbReference>
<evidence type="ECO:0000256" key="7">
    <source>
        <dbReference type="ARBA" id="ARBA00023136"/>
    </source>
</evidence>
<dbReference type="GO" id="GO:0016491">
    <property type="term" value="F:oxidoreductase activity"/>
    <property type="evidence" value="ECO:0007669"/>
    <property type="project" value="UniProtKB-KW"/>
</dbReference>
<feature type="transmembrane region" description="Helical" evidence="10">
    <location>
        <begin position="290"/>
        <end position="313"/>
    </location>
</feature>
<accession>A0A5B7TQ03</accession>
<dbReference type="GO" id="GO:0008233">
    <property type="term" value="F:peptidase activity"/>
    <property type="evidence" value="ECO:0007669"/>
    <property type="project" value="InterPro"/>
</dbReference>
<dbReference type="AlphaFoldDB" id="A0A5B7TQ03"/>
<dbReference type="Pfam" id="PF03412">
    <property type="entry name" value="Peptidase_C39"/>
    <property type="match status" value="1"/>
</dbReference>
<evidence type="ECO:0000256" key="5">
    <source>
        <dbReference type="ARBA" id="ARBA00022989"/>
    </source>
</evidence>
<dbReference type="InterPro" id="IPR005074">
    <property type="entry name" value="Peptidase_C39"/>
</dbReference>
<dbReference type="OrthoDB" id="1100563at2"/>
<dbReference type="CDD" id="cd02972">
    <property type="entry name" value="DsbA_family"/>
    <property type="match status" value="1"/>
</dbReference>
<evidence type="ECO:0000259" key="11">
    <source>
        <dbReference type="SMART" id="SM00756"/>
    </source>
</evidence>
<feature type="transmembrane region" description="Helical" evidence="10">
    <location>
        <begin position="139"/>
        <end position="155"/>
    </location>
</feature>
<dbReference type="Pfam" id="PF13462">
    <property type="entry name" value="Thioredoxin_4"/>
    <property type="match status" value="1"/>
</dbReference>
<dbReference type="GO" id="GO:0048038">
    <property type="term" value="F:quinone binding"/>
    <property type="evidence" value="ECO:0007669"/>
    <property type="project" value="UniProtKB-KW"/>
</dbReference>
<keyword evidence="8" id="KW-1015">Disulfide bond</keyword>
<keyword evidence="4" id="KW-0874">Quinone</keyword>
<evidence type="ECO:0000256" key="8">
    <source>
        <dbReference type="ARBA" id="ARBA00023157"/>
    </source>
</evidence>
<keyword evidence="13" id="KW-1185">Reference proteome</keyword>
<evidence type="ECO:0000256" key="1">
    <source>
        <dbReference type="ARBA" id="ARBA00004141"/>
    </source>
</evidence>
<dbReference type="Pfam" id="PF07884">
    <property type="entry name" value="VKOR"/>
    <property type="match status" value="1"/>
</dbReference>
<dbReference type="EMBL" id="CP040749">
    <property type="protein sequence ID" value="QCX37206.1"/>
    <property type="molecule type" value="Genomic_DNA"/>
</dbReference>
<gene>
    <name evidence="12" type="ORF">FF125_01650</name>
</gene>
<dbReference type="Gene3D" id="3.90.70.10">
    <property type="entry name" value="Cysteine proteinases"/>
    <property type="match status" value="1"/>
</dbReference>
<evidence type="ECO:0000256" key="10">
    <source>
        <dbReference type="SAM" id="Phobius"/>
    </source>
</evidence>
<evidence type="ECO:0000256" key="4">
    <source>
        <dbReference type="ARBA" id="ARBA00022719"/>
    </source>
</evidence>
<evidence type="ECO:0000256" key="2">
    <source>
        <dbReference type="ARBA" id="ARBA00006214"/>
    </source>
</evidence>
<dbReference type="CDD" id="cd12921">
    <property type="entry name" value="VKOR_4"/>
    <property type="match status" value="1"/>
</dbReference>
<dbReference type="SUPFAM" id="SSF52833">
    <property type="entry name" value="Thioredoxin-like"/>
    <property type="match status" value="1"/>
</dbReference>
<proteinExistence type="inferred from homology"/>
<dbReference type="InterPro" id="IPR012336">
    <property type="entry name" value="Thioredoxin-like_fold"/>
</dbReference>